<comment type="caution">
    <text evidence="1">The sequence shown here is derived from an EMBL/GenBank/DDBJ whole genome shotgun (WGS) entry which is preliminary data.</text>
</comment>
<name>A0ACC2VP98_9TREE</name>
<gene>
    <name evidence="1" type="ORF">QFC20_005277</name>
</gene>
<sequence length="559" mass="62901">MAEAASRAAVDEETAINHETTQSTEPPSANPDAQPHREGRIYSFNLPLGIPVLQSTPLCQIPIFSSDEPGSRVPKRCWQCLQLTEEEPVWCGKCRDVARDTYHAPICKALPSLHYAFQTTGFTSPQARACLLLLKLLSTYFRGSSEAVERVKLFAGMTVKEIRTGKIKGSKEPIPSSSLPEELETFLQLVPQPLNEMDRRVVQVLHEKYPFITQAGLTEKETTFLLERFQANNHVLSDERLMPMGHAILPTISRHCNHSCQPSGVVTTAWNSDTKVIEVMVKLMRPVNTREQVTIPYLDPILPLQDRQTFLQERYGFTCDCYLCKFQQSIPPSVLAQSGTATPEKLSDMFETYVKKRVDVLRCTCPYASFSEFKVGQPLPERSMPLLPSRVLMKAVPVNKLSCLKPDVVKELTSMFAETVEEEQWDLAKRTGEHILVIYGLVYGWRHPLVGLHCLSLAKVSLEQHRKKGVRPWSMPLIMDEMFSGLLQDAAIYTVWAKDCLQTSTSMNGPPSVVSRQSIKEEILEMEGLCRVQWDIQQTGYGPGSSFDEGMERAEHGSP</sequence>
<organism evidence="1 2">
    <name type="scientific">Naganishia adeliensis</name>
    <dbReference type="NCBI Taxonomy" id="92952"/>
    <lineage>
        <taxon>Eukaryota</taxon>
        <taxon>Fungi</taxon>
        <taxon>Dikarya</taxon>
        <taxon>Basidiomycota</taxon>
        <taxon>Agaricomycotina</taxon>
        <taxon>Tremellomycetes</taxon>
        <taxon>Filobasidiales</taxon>
        <taxon>Filobasidiaceae</taxon>
        <taxon>Naganishia</taxon>
    </lineage>
</organism>
<protein>
    <submittedName>
        <fullName evidence="1">Uncharacterized protein</fullName>
    </submittedName>
</protein>
<reference evidence="1" key="1">
    <citation type="submission" date="2023-04" db="EMBL/GenBank/DDBJ databases">
        <title>Draft Genome sequencing of Naganishia species isolated from polar environments using Oxford Nanopore Technology.</title>
        <authorList>
            <person name="Leo P."/>
            <person name="Venkateswaran K."/>
        </authorList>
    </citation>
    <scope>NUCLEOTIDE SEQUENCE</scope>
    <source>
        <strain evidence="1">MNA-CCFEE 5262</strain>
    </source>
</reference>
<accession>A0ACC2VP98</accession>
<evidence type="ECO:0000313" key="2">
    <source>
        <dbReference type="Proteomes" id="UP001230649"/>
    </source>
</evidence>
<keyword evidence="2" id="KW-1185">Reference proteome</keyword>
<evidence type="ECO:0000313" key="1">
    <source>
        <dbReference type="EMBL" id="KAJ9100993.1"/>
    </source>
</evidence>
<dbReference type="EMBL" id="JASBWS010000071">
    <property type="protein sequence ID" value="KAJ9100993.1"/>
    <property type="molecule type" value="Genomic_DNA"/>
</dbReference>
<dbReference type="Proteomes" id="UP001230649">
    <property type="component" value="Unassembled WGS sequence"/>
</dbReference>
<proteinExistence type="predicted"/>